<dbReference type="GO" id="GO:0006334">
    <property type="term" value="P:nucleosome assembly"/>
    <property type="evidence" value="ECO:0007669"/>
    <property type="project" value="InterPro"/>
</dbReference>
<feature type="region of interest" description="Disordered" evidence="2">
    <location>
        <begin position="925"/>
        <end position="965"/>
    </location>
</feature>
<feature type="compositionally biased region" description="Low complexity" evidence="2">
    <location>
        <begin position="823"/>
        <end position="835"/>
    </location>
</feature>
<keyword evidence="3" id="KW-0732">Signal</keyword>
<sequence length="1365" mass="146580">MKYYWVSFVLPCLFAVSNAIPPPSSSGVTYTETWGCWPTTVTYTLPKATPTSEVVVTQTLTSSFPNSASPHQLPPPQDLLTSSERFQHPFSSPTILVVIQSRMSSAITSPSPEASPSPVAKPASTRSKKPASKTATKPSSKRVAAVAKKSATTTKKASPAAKTASKPKTSAAAKTTTSAATHPAWKDIIAECIIAHPDEARQGVSRSTIKKFAEEQYKIEMNASNLSHLNRAITAGADKEIFKLPKGPSGKVKLAPEAKAAAVAAAKENAKPPSKVKKPSTTTKPAATKAAPAKPVAAKAAPKVASKPAAKTTTAKSASKSTAAAKKPSAAKATATKKASATKTATTKKTTVASKRGSAKKAVTGTTTTSRAKSAAKKAPVKAAKKAVASTKKAPSAKKTTKKVTKPVAAPLPLASSSTPSSRFMQPAKSQHQYATRTSNNVDIKPAHRHRQSPSPPAPAPAASNTSSTATAYNNDHAIITFPPPHIVLHPDDANSRVFLAIGRSFMSVDNRALTIKDLADMTPKFGLVCQTVSAANQAITTYIRSHMQRCEAQQDTPLLLKHTLSGTASDDDLLPALHSRSGGAQCASGPGNKVTNFRRGTVVWYLSRATGAPCPFARAGIRLCDYVDRGKPEPKKPRHASDEQQQCGQKRKRHLRTRLGGGDDESDTSPDDAQRPPKVKLTLRLKPMLMPTSSSEPRHTAHNLDSDDSMSDDSSSDEEENTPQEDDLWALPPYPRRSISIPSYTPSLDTFSSYPYYSDMPQTSGTPRCRATSVPYSIGSPPPDSDDEKDFSIAMTRSRPFMSDDWDHEVDSEGDGETLWESPGPRSPSAPASHSDFAEVTVTVKQEPRDVQSMLDAWDDYTFNTSDGHHLHTATSSNPVKVEPTDLPPWNWEPVPWEEDSPPVFSPAIKEEDHDFENLLANYSPLSSEGSSISDSPSHPPRTITAEEETRHMSSPQPQSPAPQALRLEMPSHTFADPSATSFLNDAQSPTLATLASLIQSMSMSSPTAVSPAALRISPSATGAPSFASSLDSAPPDVVVVHTCQPCTPIVSATQVEGISVYQTVIGSRRLLRRIDTDFVNILPVAAYIGSSIPSTSAAVQVTKGSAAVSGTWVPLLVAQSYLQSCIASTSNLSSTERASLQGLLDIFLSDVLFERFPTALQDFHRSSTPGRLLQQFGPHFQSTMVSSIAEQQQGWDVLHHHHHHHHNTYEAITLGPSLSWAPRGSRDFYPADQAVEDTQLSPSEQEIFQAICANPDWEQDAPPVEVEPAHVLEREEAISEPKYATELVTQPPCQITKLVPVEHGFEEVPHQAAHVPLLIKTPLAPQVVPENSNQPLRRSKRVADALSSKTQTRSRRRSTKALS</sequence>
<feature type="compositionally biased region" description="Low complexity" evidence="2">
    <location>
        <begin position="406"/>
        <end position="422"/>
    </location>
</feature>
<feature type="compositionally biased region" description="Low complexity" evidence="2">
    <location>
        <begin position="137"/>
        <end position="180"/>
    </location>
</feature>
<feature type="compositionally biased region" description="Acidic residues" evidence="2">
    <location>
        <begin position="805"/>
        <end position="819"/>
    </location>
</feature>
<feature type="chain" id="PRO_5001646343" description="Histone H1" evidence="3">
    <location>
        <begin position="20"/>
        <end position="1365"/>
    </location>
</feature>
<dbReference type="Gene3D" id="1.10.10.10">
    <property type="entry name" value="Winged helix-like DNA-binding domain superfamily/Winged helix DNA-binding domain"/>
    <property type="match status" value="1"/>
</dbReference>
<evidence type="ECO:0000313" key="6">
    <source>
        <dbReference type="Proteomes" id="UP000027073"/>
    </source>
</evidence>
<dbReference type="InterPro" id="IPR036390">
    <property type="entry name" value="WH_DNA-bd_sf"/>
</dbReference>
<accession>A0A067P2V8</accession>
<dbReference type="VEuPathDB" id="FungiDB:PLEOSDRAFT_1110638"/>
<dbReference type="Proteomes" id="UP000027073">
    <property type="component" value="Unassembled WGS sequence"/>
</dbReference>
<feature type="region of interest" description="Disordered" evidence="2">
    <location>
        <begin position="63"/>
        <end position="83"/>
    </location>
</feature>
<feature type="compositionally biased region" description="Basic residues" evidence="2">
    <location>
        <begin position="374"/>
        <end position="385"/>
    </location>
</feature>
<feature type="compositionally biased region" description="Basic and acidic residues" evidence="2">
    <location>
        <begin position="697"/>
        <end position="706"/>
    </location>
</feature>
<feature type="compositionally biased region" description="Acidic residues" evidence="2">
    <location>
        <begin position="707"/>
        <end position="729"/>
    </location>
</feature>
<dbReference type="GO" id="GO:0003677">
    <property type="term" value="F:DNA binding"/>
    <property type="evidence" value="ECO:0007669"/>
    <property type="project" value="InterPro"/>
</dbReference>
<feature type="region of interest" description="Disordered" evidence="2">
    <location>
        <begin position="265"/>
        <end position="469"/>
    </location>
</feature>
<feature type="compositionally biased region" description="Basic residues" evidence="2">
    <location>
        <begin position="1354"/>
        <end position="1365"/>
    </location>
</feature>
<dbReference type="InParanoid" id="A0A067P2V8"/>
<dbReference type="HOGENOM" id="CLU_005547_0_0_1"/>
<dbReference type="Pfam" id="PF00538">
    <property type="entry name" value="Linker_histone"/>
    <property type="match status" value="1"/>
</dbReference>
<proteinExistence type="predicted"/>
<dbReference type="SUPFAM" id="SSF46785">
    <property type="entry name" value="Winged helix' DNA-binding domain"/>
    <property type="match status" value="1"/>
</dbReference>
<evidence type="ECO:0000256" key="3">
    <source>
        <dbReference type="SAM" id="SignalP"/>
    </source>
</evidence>
<feature type="compositionally biased region" description="Basic and acidic residues" evidence="2">
    <location>
        <begin position="631"/>
        <end position="643"/>
    </location>
</feature>
<feature type="region of interest" description="Disordered" evidence="2">
    <location>
        <begin position="1328"/>
        <end position="1365"/>
    </location>
</feature>
<feature type="compositionally biased region" description="Basic residues" evidence="2">
    <location>
        <begin position="395"/>
        <end position="405"/>
    </location>
</feature>
<organism evidence="5 6">
    <name type="scientific">Pleurotus ostreatus (strain PC15)</name>
    <name type="common">Oyster mushroom</name>
    <dbReference type="NCBI Taxonomy" id="1137138"/>
    <lineage>
        <taxon>Eukaryota</taxon>
        <taxon>Fungi</taxon>
        <taxon>Dikarya</taxon>
        <taxon>Basidiomycota</taxon>
        <taxon>Agaricomycotina</taxon>
        <taxon>Agaricomycetes</taxon>
        <taxon>Agaricomycetidae</taxon>
        <taxon>Agaricales</taxon>
        <taxon>Pleurotineae</taxon>
        <taxon>Pleurotaceae</taxon>
        <taxon>Pleurotus</taxon>
    </lineage>
</organism>
<evidence type="ECO:0000256" key="2">
    <source>
        <dbReference type="SAM" id="MobiDB-lite"/>
    </source>
</evidence>
<feature type="region of interest" description="Disordered" evidence="2">
    <location>
        <begin position="804"/>
        <end position="835"/>
    </location>
</feature>
<feature type="compositionally biased region" description="Low complexity" evidence="2">
    <location>
        <begin position="925"/>
        <end position="938"/>
    </location>
</feature>
<name>A0A067P2V8_PLEO1</name>
<dbReference type="STRING" id="1137138.A0A067P2V8"/>
<dbReference type="SMART" id="SM00526">
    <property type="entry name" value="H15"/>
    <property type="match status" value="1"/>
</dbReference>
<protein>
    <recommendedName>
        <fullName evidence="1">Histone H1</fullName>
    </recommendedName>
</protein>
<evidence type="ECO:0000259" key="4">
    <source>
        <dbReference type="PROSITE" id="PS51504"/>
    </source>
</evidence>
<dbReference type="GO" id="GO:0000786">
    <property type="term" value="C:nucleosome"/>
    <property type="evidence" value="ECO:0007669"/>
    <property type="project" value="InterPro"/>
</dbReference>
<gene>
    <name evidence="5" type="ORF">PLEOSDRAFT_1110638</name>
</gene>
<feature type="region of interest" description="Disordered" evidence="2">
    <location>
        <begin position="762"/>
        <end position="790"/>
    </location>
</feature>
<dbReference type="EMBL" id="KL198004">
    <property type="protein sequence ID" value="KDQ33575.1"/>
    <property type="molecule type" value="Genomic_DNA"/>
</dbReference>
<dbReference type="OrthoDB" id="5597783at2759"/>
<feature type="compositionally biased region" description="Low complexity" evidence="2">
    <location>
        <begin position="265"/>
        <end position="373"/>
    </location>
</feature>
<feature type="compositionally biased region" description="Low complexity" evidence="2">
    <location>
        <begin position="955"/>
        <end position="965"/>
    </location>
</feature>
<dbReference type="PROSITE" id="PS51504">
    <property type="entry name" value="H15"/>
    <property type="match status" value="1"/>
</dbReference>
<evidence type="ECO:0000313" key="5">
    <source>
        <dbReference type="EMBL" id="KDQ33575.1"/>
    </source>
</evidence>
<dbReference type="InterPro" id="IPR005818">
    <property type="entry name" value="Histone_H1/H5_H15"/>
</dbReference>
<feature type="region of interest" description="Disordered" evidence="2">
    <location>
        <begin position="631"/>
        <end position="735"/>
    </location>
</feature>
<feature type="compositionally biased region" description="Polar residues" evidence="2">
    <location>
        <begin position="428"/>
        <end position="442"/>
    </location>
</feature>
<feature type="compositionally biased region" description="Low complexity" evidence="2">
    <location>
        <begin position="107"/>
        <end position="124"/>
    </location>
</feature>
<reference evidence="6" key="1">
    <citation type="journal article" date="2014" name="Proc. Natl. Acad. Sci. U.S.A.">
        <title>Extensive sampling of basidiomycete genomes demonstrates inadequacy of the white-rot/brown-rot paradigm for wood decay fungi.</title>
        <authorList>
            <person name="Riley R."/>
            <person name="Salamov A.A."/>
            <person name="Brown D.W."/>
            <person name="Nagy L.G."/>
            <person name="Floudas D."/>
            <person name="Held B.W."/>
            <person name="Levasseur A."/>
            <person name="Lombard V."/>
            <person name="Morin E."/>
            <person name="Otillar R."/>
            <person name="Lindquist E.A."/>
            <person name="Sun H."/>
            <person name="LaButti K.M."/>
            <person name="Schmutz J."/>
            <person name="Jabbour D."/>
            <person name="Luo H."/>
            <person name="Baker S.E."/>
            <person name="Pisabarro A.G."/>
            <person name="Walton J.D."/>
            <person name="Blanchette R.A."/>
            <person name="Henrissat B."/>
            <person name="Martin F."/>
            <person name="Cullen D."/>
            <person name="Hibbett D.S."/>
            <person name="Grigoriev I.V."/>
        </authorList>
    </citation>
    <scope>NUCLEOTIDE SEQUENCE [LARGE SCALE GENOMIC DNA]</scope>
    <source>
        <strain evidence="6">PC15</strain>
    </source>
</reference>
<feature type="signal peptide" evidence="3">
    <location>
        <begin position="1"/>
        <end position="19"/>
    </location>
</feature>
<feature type="region of interest" description="Disordered" evidence="2">
    <location>
        <begin position="107"/>
        <end position="180"/>
    </location>
</feature>
<evidence type="ECO:0000256" key="1">
    <source>
        <dbReference type="ARBA" id="ARBA00020833"/>
    </source>
</evidence>
<dbReference type="InterPro" id="IPR036388">
    <property type="entry name" value="WH-like_DNA-bd_sf"/>
</dbReference>
<feature type="domain" description="H15" evidence="4">
    <location>
        <begin position="181"/>
        <end position="256"/>
    </location>
</feature>